<dbReference type="Proteomes" id="UP000236454">
    <property type="component" value="Unassembled WGS sequence"/>
</dbReference>
<dbReference type="AlphaFoldDB" id="A0A1I6XK16"/>
<dbReference type="OrthoDB" id="9792695at2"/>
<reference evidence="1 2" key="1">
    <citation type="submission" date="2016-10" db="EMBL/GenBank/DDBJ databases">
        <authorList>
            <person name="de Groot N.N."/>
        </authorList>
    </citation>
    <scope>NUCLEOTIDE SEQUENCE [LARGE SCALE GENOMIC DNA]</scope>
    <source>
        <strain evidence="1 2">CGMCC 1.7005</strain>
    </source>
</reference>
<sequence>MTDFDKSSPEYISNGHYKVNGTDFMSVWTYKKKFNPSSENKTHINGPEGQKLAQICSEVYSTTPDFGGFDEILIFPLSELKEYYSN</sequence>
<evidence type="ECO:0000313" key="2">
    <source>
        <dbReference type="Proteomes" id="UP000236454"/>
    </source>
</evidence>
<dbReference type="STRING" id="477690.SAMN05216474_0265"/>
<proteinExistence type="predicted"/>
<dbReference type="EMBL" id="FPAS01000001">
    <property type="protein sequence ID" value="SFT38650.1"/>
    <property type="molecule type" value="Genomic_DNA"/>
</dbReference>
<keyword evidence="2" id="KW-1185">Reference proteome</keyword>
<organism evidence="1 2">
    <name type="scientific">Lishizhenia tianjinensis</name>
    <dbReference type="NCBI Taxonomy" id="477690"/>
    <lineage>
        <taxon>Bacteria</taxon>
        <taxon>Pseudomonadati</taxon>
        <taxon>Bacteroidota</taxon>
        <taxon>Flavobacteriia</taxon>
        <taxon>Flavobacteriales</taxon>
        <taxon>Crocinitomicaceae</taxon>
        <taxon>Lishizhenia</taxon>
    </lineage>
</organism>
<name>A0A1I6XK16_9FLAO</name>
<accession>A0A1I6XK16</accession>
<protein>
    <submittedName>
        <fullName evidence="1">Uncharacterized protein</fullName>
    </submittedName>
</protein>
<gene>
    <name evidence="1" type="ORF">SAMN05216474_0265</name>
</gene>
<evidence type="ECO:0000313" key="1">
    <source>
        <dbReference type="EMBL" id="SFT38650.1"/>
    </source>
</evidence>
<dbReference type="RefSeq" id="WP_090245488.1">
    <property type="nucleotide sequence ID" value="NZ_FPAS01000001.1"/>
</dbReference>